<dbReference type="PROSITE" id="PS50850">
    <property type="entry name" value="MFS"/>
    <property type="match status" value="1"/>
</dbReference>
<dbReference type="Pfam" id="PF07690">
    <property type="entry name" value="MFS_1"/>
    <property type="match status" value="1"/>
</dbReference>
<dbReference type="InterPro" id="IPR011701">
    <property type="entry name" value="MFS"/>
</dbReference>
<evidence type="ECO:0000259" key="8">
    <source>
        <dbReference type="PROSITE" id="PS50850"/>
    </source>
</evidence>
<dbReference type="AlphaFoldDB" id="A0AAD5JV66"/>
<reference evidence="9" key="2">
    <citation type="submission" date="2023-02" db="EMBL/GenBank/DDBJ databases">
        <authorList>
            <consortium name="DOE Joint Genome Institute"/>
            <person name="Mondo S.J."/>
            <person name="Chang Y."/>
            <person name="Wang Y."/>
            <person name="Ahrendt S."/>
            <person name="Andreopoulos W."/>
            <person name="Barry K."/>
            <person name="Beard J."/>
            <person name="Benny G.L."/>
            <person name="Blankenship S."/>
            <person name="Bonito G."/>
            <person name="Cuomo C."/>
            <person name="Desiro A."/>
            <person name="Gervers K.A."/>
            <person name="Hundley H."/>
            <person name="Kuo A."/>
            <person name="LaButti K."/>
            <person name="Lang B.F."/>
            <person name="Lipzen A."/>
            <person name="O'Donnell K."/>
            <person name="Pangilinan J."/>
            <person name="Reynolds N."/>
            <person name="Sandor L."/>
            <person name="Smith M.W."/>
            <person name="Tsang A."/>
            <person name="Grigoriev I.V."/>
            <person name="Stajich J.E."/>
            <person name="Spatafora J.W."/>
        </authorList>
    </citation>
    <scope>NUCLEOTIDE SEQUENCE</scope>
    <source>
        <strain evidence="9">RSA 2281</strain>
    </source>
</reference>
<name>A0AAD5JV66_9FUNG</name>
<dbReference type="PANTHER" id="PTHR43791">
    <property type="entry name" value="PERMEASE-RELATED"/>
    <property type="match status" value="1"/>
</dbReference>
<keyword evidence="5 7" id="KW-0472">Membrane</keyword>
<dbReference type="InterPro" id="IPR020846">
    <property type="entry name" value="MFS_dom"/>
</dbReference>
<dbReference type="SUPFAM" id="SSF103473">
    <property type="entry name" value="MFS general substrate transporter"/>
    <property type="match status" value="1"/>
</dbReference>
<evidence type="ECO:0000256" key="1">
    <source>
        <dbReference type="ARBA" id="ARBA00004141"/>
    </source>
</evidence>
<feature type="transmembrane region" description="Helical" evidence="7">
    <location>
        <begin position="318"/>
        <end position="338"/>
    </location>
</feature>
<evidence type="ECO:0000256" key="4">
    <source>
        <dbReference type="ARBA" id="ARBA00022989"/>
    </source>
</evidence>
<evidence type="ECO:0000256" key="7">
    <source>
        <dbReference type="SAM" id="Phobius"/>
    </source>
</evidence>
<evidence type="ECO:0000313" key="10">
    <source>
        <dbReference type="Proteomes" id="UP001209540"/>
    </source>
</evidence>
<evidence type="ECO:0000256" key="6">
    <source>
        <dbReference type="SAM" id="MobiDB-lite"/>
    </source>
</evidence>
<feature type="region of interest" description="Disordered" evidence="6">
    <location>
        <begin position="1"/>
        <end position="28"/>
    </location>
</feature>
<gene>
    <name evidence="9" type="ORF">BDA99DRAFT_441977</name>
</gene>
<organism evidence="9 10">
    <name type="scientific">Phascolomyces articulosus</name>
    <dbReference type="NCBI Taxonomy" id="60185"/>
    <lineage>
        <taxon>Eukaryota</taxon>
        <taxon>Fungi</taxon>
        <taxon>Fungi incertae sedis</taxon>
        <taxon>Mucoromycota</taxon>
        <taxon>Mucoromycotina</taxon>
        <taxon>Mucoromycetes</taxon>
        <taxon>Mucorales</taxon>
        <taxon>Lichtheimiaceae</taxon>
        <taxon>Phascolomyces</taxon>
    </lineage>
</organism>
<evidence type="ECO:0000256" key="2">
    <source>
        <dbReference type="ARBA" id="ARBA00022448"/>
    </source>
</evidence>
<keyword evidence="2" id="KW-0813">Transport</keyword>
<feature type="transmembrane region" description="Helical" evidence="7">
    <location>
        <begin position="282"/>
        <end position="306"/>
    </location>
</feature>
<dbReference type="Gene3D" id="1.20.1250.20">
    <property type="entry name" value="MFS general substrate transporter like domains"/>
    <property type="match status" value="2"/>
</dbReference>
<proteinExistence type="predicted"/>
<feature type="transmembrane region" description="Helical" evidence="7">
    <location>
        <begin position="350"/>
        <end position="378"/>
    </location>
</feature>
<feature type="transmembrane region" description="Helical" evidence="7">
    <location>
        <begin position="432"/>
        <end position="453"/>
    </location>
</feature>
<sequence length="493" mass="55765">MIFGEKKDKTKEKPNFDIEKFSSDGESGGKDVTKKFNYSIEEKKVLRKINIATVPFICAILFIQFIDKSTLNFSAVLGLYEDTGITGTEFSWLGSIFYVGYLAFQIPNQYFMQRLPISKYLGSILLVWGVSLACMAATKNFGQLAGLRFLLGFWEASTYPCIFLLISTFYRRHEQVTWYGTMFICNSVATSCGGLIGYGIGHMDGVHDLSAWQWCMLIWGVITTVLGFAYFFFLPDKPKSRWFHLTPEEEKIVDERTRDNTVVQNKVIKMEHIFEALREPRFYCYVLLSFLLNLQNGCVTIFSSQIIKNMGFSNLESILLNIPKGFSTILLLILAVFLSKRFGENGYIGAFMSIISFLGALFLTVIPTGGAMLVGIFLSATSPPYTLLQTMISNNVSGYTKKIFYTGGNLVAYCVGNFVGPLMMAPRYLGGMIGYMVADVLAAILFVYVRWSLATENKRRQRLKDEGQLPPQIDQREAVDLTDVEDLHFMYRP</sequence>
<feature type="transmembrane region" description="Helical" evidence="7">
    <location>
        <begin position="90"/>
        <end position="108"/>
    </location>
</feature>
<keyword evidence="4 7" id="KW-1133">Transmembrane helix</keyword>
<accession>A0AAD5JV66</accession>
<feature type="transmembrane region" description="Helical" evidence="7">
    <location>
        <begin position="144"/>
        <end position="166"/>
    </location>
</feature>
<comment type="subcellular location">
    <subcellularLocation>
        <location evidence="1">Membrane</location>
        <topology evidence="1">Multi-pass membrane protein</topology>
    </subcellularLocation>
</comment>
<dbReference type="InterPro" id="IPR036259">
    <property type="entry name" value="MFS_trans_sf"/>
</dbReference>
<dbReference type="Proteomes" id="UP001209540">
    <property type="component" value="Unassembled WGS sequence"/>
</dbReference>
<evidence type="ECO:0000313" key="9">
    <source>
        <dbReference type="EMBL" id="KAI9255747.1"/>
    </source>
</evidence>
<dbReference type="GO" id="GO:0016020">
    <property type="term" value="C:membrane"/>
    <property type="evidence" value="ECO:0007669"/>
    <property type="project" value="UniProtKB-SubCell"/>
</dbReference>
<comment type="caution">
    <text evidence="9">The sequence shown here is derived from an EMBL/GenBank/DDBJ whole genome shotgun (WGS) entry which is preliminary data.</text>
</comment>
<keyword evidence="3 7" id="KW-0812">Transmembrane</keyword>
<dbReference type="EMBL" id="JAIXMP010000022">
    <property type="protein sequence ID" value="KAI9255747.1"/>
    <property type="molecule type" value="Genomic_DNA"/>
</dbReference>
<feature type="transmembrane region" description="Helical" evidence="7">
    <location>
        <begin position="49"/>
        <end position="66"/>
    </location>
</feature>
<evidence type="ECO:0000256" key="3">
    <source>
        <dbReference type="ARBA" id="ARBA00022692"/>
    </source>
</evidence>
<dbReference type="PANTHER" id="PTHR43791:SF36">
    <property type="entry name" value="TRANSPORTER, PUTATIVE (AFU_ORTHOLOGUE AFUA_6G08340)-RELATED"/>
    <property type="match status" value="1"/>
</dbReference>
<reference evidence="9" key="1">
    <citation type="journal article" date="2022" name="IScience">
        <title>Evolution of zygomycete secretomes and the origins of terrestrial fungal ecologies.</title>
        <authorList>
            <person name="Chang Y."/>
            <person name="Wang Y."/>
            <person name="Mondo S."/>
            <person name="Ahrendt S."/>
            <person name="Andreopoulos W."/>
            <person name="Barry K."/>
            <person name="Beard J."/>
            <person name="Benny G.L."/>
            <person name="Blankenship S."/>
            <person name="Bonito G."/>
            <person name="Cuomo C."/>
            <person name="Desiro A."/>
            <person name="Gervers K.A."/>
            <person name="Hundley H."/>
            <person name="Kuo A."/>
            <person name="LaButti K."/>
            <person name="Lang B.F."/>
            <person name="Lipzen A."/>
            <person name="O'Donnell K."/>
            <person name="Pangilinan J."/>
            <person name="Reynolds N."/>
            <person name="Sandor L."/>
            <person name="Smith M.E."/>
            <person name="Tsang A."/>
            <person name="Grigoriev I.V."/>
            <person name="Stajich J.E."/>
            <person name="Spatafora J.W."/>
        </authorList>
    </citation>
    <scope>NUCLEOTIDE SEQUENCE</scope>
    <source>
        <strain evidence="9">RSA 2281</strain>
    </source>
</reference>
<keyword evidence="10" id="KW-1185">Reference proteome</keyword>
<dbReference type="GO" id="GO:0022857">
    <property type="term" value="F:transmembrane transporter activity"/>
    <property type="evidence" value="ECO:0007669"/>
    <property type="project" value="InterPro"/>
</dbReference>
<protein>
    <submittedName>
        <fullName evidence="9">Major facilitator superfamily domain-containing protein</fullName>
    </submittedName>
</protein>
<feature type="transmembrane region" description="Helical" evidence="7">
    <location>
        <begin position="211"/>
        <end position="233"/>
    </location>
</feature>
<feature type="domain" description="Major facilitator superfamily (MFS) profile" evidence="8">
    <location>
        <begin position="53"/>
        <end position="457"/>
    </location>
</feature>
<evidence type="ECO:0000256" key="5">
    <source>
        <dbReference type="ARBA" id="ARBA00023136"/>
    </source>
</evidence>
<feature type="transmembrane region" description="Helical" evidence="7">
    <location>
        <begin position="178"/>
        <end position="199"/>
    </location>
</feature>
<feature type="transmembrane region" description="Helical" evidence="7">
    <location>
        <begin position="120"/>
        <end position="138"/>
    </location>
</feature>